<protein>
    <submittedName>
        <fullName evidence="2">Uncharacterized protein</fullName>
    </submittedName>
</protein>
<gene>
    <name evidence="2" type="ORF">DILT_LOCUS9493</name>
</gene>
<name>A0A3P7NZL7_DIBLA</name>
<accession>A0A3P7NZL7</accession>
<feature type="region of interest" description="Disordered" evidence="1">
    <location>
        <begin position="19"/>
        <end position="92"/>
    </location>
</feature>
<sequence length="124" mass="13843">MVHTASSVSLIPPSQFSYQEVATKSEPLPEESQLPFKIESPSASPQSYHNGPLAADDDLPKPEGLKDENADGEALPIRQPKLSKRKESKRSWRLSEPFTVRFPCLATYARIRLGEILIECDSVY</sequence>
<feature type="compositionally biased region" description="Basic residues" evidence="1">
    <location>
        <begin position="81"/>
        <end position="92"/>
    </location>
</feature>
<evidence type="ECO:0000313" key="2">
    <source>
        <dbReference type="EMBL" id="VDN13662.1"/>
    </source>
</evidence>
<dbReference type="Proteomes" id="UP000281553">
    <property type="component" value="Unassembled WGS sequence"/>
</dbReference>
<organism evidence="2 3">
    <name type="scientific">Dibothriocephalus latus</name>
    <name type="common">Fish tapeworm</name>
    <name type="synonym">Diphyllobothrium latum</name>
    <dbReference type="NCBI Taxonomy" id="60516"/>
    <lineage>
        <taxon>Eukaryota</taxon>
        <taxon>Metazoa</taxon>
        <taxon>Spiralia</taxon>
        <taxon>Lophotrochozoa</taxon>
        <taxon>Platyhelminthes</taxon>
        <taxon>Cestoda</taxon>
        <taxon>Eucestoda</taxon>
        <taxon>Diphyllobothriidea</taxon>
        <taxon>Diphyllobothriidae</taxon>
        <taxon>Dibothriocephalus</taxon>
    </lineage>
</organism>
<feature type="compositionally biased region" description="Basic and acidic residues" evidence="1">
    <location>
        <begin position="58"/>
        <end position="69"/>
    </location>
</feature>
<keyword evidence="3" id="KW-1185">Reference proteome</keyword>
<evidence type="ECO:0000313" key="3">
    <source>
        <dbReference type="Proteomes" id="UP000281553"/>
    </source>
</evidence>
<dbReference type="AlphaFoldDB" id="A0A3P7NZL7"/>
<evidence type="ECO:0000256" key="1">
    <source>
        <dbReference type="SAM" id="MobiDB-lite"/>
    </source>
</evidence>
<reference evidence="2 3" key="1">
    <citation type="submission" date="2018-11" db="EMBL/GenBank/DDBJ databases">
        <authorList>
            <consortium name="Pathogen Informatics"/>
        </authorList>
    </citation>
    <scope>NUCLEOTIDE SEQUENCE [LARGE SCALE GENOMIC DNA]</scope>
</reference>
<dbReference type="EMBL" id="UYRU01057001">
    <property type="protein sequence ID" value="VDN13662.1"/>
    <property type="molecule type" value="Genomic_DNA"/>
</dbReference>
<proteinExistence type="predicted"/>